<gene>
    <name evidence="1" type="ORF">SNE25_26190</name>
</gene>
<keyword evidence="2" id="KW-1185">Reference proteome</keyword>
<accession>A0ABZ0TI24</accession>
<organism evidence="1 2">
    <name type="scientific">Mucilaginibacter sabulilitoris</name>
    <dbReference type="NCBI Taxonomy" id="1173583"/>
    <lineage>
        <taxon>Bacteria</taxon>
        <taxon>Pseudomonadati</taxon>
        <taxon>Bacteroidota</taxon>
        <taxon>Sphingobacteriia</taxon>
        <taxon>Sphingobacteriales</taxon>
        <taxon>Sphingobacteriaceae</taxon>
        <taxon>Mucilaginibacter</taxon>
    </lineage>
</organism>
<dbReference type="Proteomes" id="UP001324380">
    <property type="component" value="Chromosome"/>
</dbReference>
<name>A0ABZ0TI24_9SPHI</name>
<evidence type="ECO:0000313" key="1">
    <source>
        <dbReference type="EMBL" id="WPU92819.1"/>
    </source>
</evidence>
<dbReference type="RefSeq" id="WP_321561979.1">
    <property type="nucleotide sequence ID" value="NZ_CP139558.1"/>
</dbReference>
<evidence type="ECO:0000313" key="2">
    <source>
        <dbReference type="Proteomes" id="UP001324380"/>
    </source>
</evidence>
<reference evidence="1 2" key="1">
    <citation type="submission" date="2023-11" db="EMBL/GenBank/DDBJ databases">
        <title>Analysis of the Genomes of Mucilaginibacter gossypii cycad 4 and M. sabulilitoris SNA2: microbes with the potential for plant growth promotion.</title>
        <authorList>
            <person name="Hirsch A.M."/>
            <person name="Humm E."/>
            <person name="Rubbi M."/>
            <person name="Del Vecchio G."/>
            <person name="Ha S.M."/>
            <person name="Pellegrini M."/>
            <person name="Gunsalus R.P."/>
        </authorList>
    </citation>
    <scope>NUCLEOTIDE SEQUENCE [LARGE SCALE GENOMIC DNA]</scope>
    <source>
        <strain evidence="1 2">SNA2</strain>
    </source>
</reference>
<proteinExistence type="predicted"/>
<sequence>MWKFANADKAIQADFEIYNQTQDAYRTKYQQLFADAQGGNVADDINF</sequence>
<protein>
    <submittedName>
        <fullName evidence="1">Uncharacterized protein</fullName>
    </submittedName>
</protein>
<dbReference type="EMBL" id="CP139558">
    <property type="protein sequence ID" value="WPU92819.1"/>
    <property type="molecule type" value="Genomic_DNA"/>
</dbReference>